<protein>
    <recommendedName>
        <fullName evidence="11">Galactokinase</fullName>
    </recommendedName>
</protein>
<dbReference type="SUPFAM" id="SSF54211">
    <property type="entry name" value="Ribosomal protein S5 domain 2-like"/>
    <property type="match status" value="1"/>
</dbReference>
<dbReference type="Pfam" id="PF10509">
    <property type="entry name" value="GalKase_gal_bdg"/>
    <property type="match status" value="1"/>
</dbReference>
<gene>
    <name evidence="9" type="ORF">niasHS_006473</name>
</gene>
<dbReference type="InterPro" id="IPR036554">
    <property type="entry name" value="GHMP_kinase_C_sf"/>
</dbReference>
<dbReference type="InterPro" id="IPR006206">
    <property type="entry name" value="Mevalonate/galactokinase"/>
</dbReference>
<evidence type="ECO:0000313" key="10">
    <source>
        <dbReference type="Proteomes" id="UP001620645"/>
    </source>
</evidence>
<comment type="similarity">
    <text evidence="1">Belongs to the GHMP kinase family. GalK subfamily.</text>
</comment>
<keyword evidence="3" id="KW-0547">Nucleotide-binding</keyword>
<dbReference type="Gene3D" id="3.30.230.10">
    <property type="match status" value="1"/>
</dbReference>
<evidence type="ECO:0000259" key="7">
    <source>
        <dbReference type="Pfam" id="PF08544"/>
    </source>
</evidence>
<evidence type="ECO:0000256" key="3">
    <source>
        <dbReference type="ARBA" id="ARBA00022741"/>
    </source>
</evidence>
<name>A0ABD2JHC1_HETSC</name>
<evidence type="ECO:0000256" key="5">
    <source>
        <dbReference type="ARBA" id="ARBA00022840"/>
    </source>
</evidence>
<dbReference type="EMBL" id="JBICCN010000143">
    <property type="protein sequence ID" value="KAL3090021.1"/>
    <property type="molecule type" value="Genomic_DNA"/>
</dbReference>
<organism evidence="9 10">
    <name type="scientific">Heterodera schachtii</name>
    <name type="common">Sugarbeet cyst nematode worm</name>
    <name type="synonym">Tylenchus schachtii</name>
    <dbReference type="NCBI Taxonomy" id="97005"/>
    <lineage>
        <taxon>Eukaryota</taxon>
        <taxon>Metazoa</taxon>
        <taxon>Ecdysozoa</taxon>
        <taxon>Nematoda</taxon>
        <taxon>Chromadorea</taxon>
        <taxon>Rhabditida</taxon>
        <taxon>Tylenchina</taxon>
        <taxon>Tylenchomorpha</taxon>
        <taxon>Tylenchoidea</taxon>
        <taxon>Heteroderidae</taxon>
        <taxon>Heteroderinae</taxon>
        <taxon>Heterodera</taxon>
    </lineage>
</organism>
<evidence type="ECO:0000256" key="4">
    <source>
        <dbReference type="ARBA" id="ARBA00022777"/>
    </source>
</evidence>
<feature type="domain" description="GHMP kinase C-terminal" evidence="7">
    <location>
        <begin position="404"/>
        <end position="469"/>
    </location>
</feature>
<keyword evidence="5" id="KW-0067">ATP-binding</keyword>
<dbReference type="Pfam" id="PF08544">
    <property type="entry name" value="GHMP_kinases_C"/>
    <property type="match status" value="1"/>
</dbReference>
<dbReference type="Gene3D" id="1.20.1440.340">
    <property type="match status" value="1"/>
</dbReference>
<keyword evidence="4" id="KW-0418">Kinase</keyword>
<dbReference type="InterPro" id="IPR020568">
    <property type="entry name" value="Ribosomal_Su5_D2-typ_SF"/>
</dbReference>
<reference evidence="9 10" key="1">
    <citation type="submission" date="2024-10" db="EMBL/GenBank/DDBJ databases">
        <authorList>
            <person name="Kim D."/>
        </authorList>
    </citation>
    <scope>NUCLEOTIDE SEQUENCE [LARGE SCALE GENOMIC DNA]</scope>
    <source>
        <strain evidence="9">Taebaek</strain>
    </source>
</reference>
<dbReference type="SUPFAM" id="SSF55060">
    <property type="entry name" value="GHMP Kinase, C-terminal domain"/>
    <property type="match status" value="1"/>
</dbReference>
<dbReference type="InterPro" id="IPR013750">
    <property type="entry name" value="GHMP_kinase_C_dom"/>
</dbReference>
<dbReference type="InterPro" id="IPR014721">
    <property type="entry name" value="Ribsml_uS5_D2-typ_fold_subgr"/>
</dbReference>
<dbReference type="PANTHER" id="PTHR10457:SF7">
    <property type="entry name" value="GALACTOKINASE-RELATED"/>
    <property type="match status" value="1"/>
</dbReference>
<dbReference type="PANTHER" id="PTHR10457">
    <property type="entry name" value="MEVALONATE KINASE/GALACTOKINASE"/>
    <property type="match status" value="1"/>
</dbReference>
<dbReference type="InterPro" id="IPR006203">
    <property type="entry name" value="GHMP_knse_ATP-bd_CS"/>
</dbReference>
<keyword evidence="2" id="KW-0808">Transferase</keyword>
<evidence type="ECO:0000259" key="6">
    <source>
        <dbReference type="Pfam" id="PF00288"/>
    </source>
</evidence>
<dbReference type="GO" id="GO:0004335">
    <property type="term" value="F:galactokinase activity"/>
    <property type="evidence" value="ECO:0007669"/>
    <property type="project" value="UniProtKB-ARBA"/>
</dbReference>
<dbReference type="Pfam" id="PF00288">
    <property type="entry name" value="GHMP_kinases_N"/>
    <property type="match status" value="1"/>
</dbReference>
<feature type="domain" description="Galactokinase N-terminal" evidence="8">
    <location>
        <begin position="22"/>
        <end position="71"/>
    </location>
</feature>
<dbReference type="InterPro" id="IPR019539">
    <property type="entry name" value="GalKase_N"/>
</dbReference>
<evidence type="ECO:0000313" key="9">
    <source>
        <dbReference type="EMBL" id="KAL3090021.1"/>
    </source>
</evidence>
<dbReference type="PROSITE" id="PS00106">
    <property type="entry name" value="GALACTOKINASE"/>
    <property type="match status" value="1"/>
</dbReference>
<evidence type="ECO:0000259" key="8">
    <source>
        <dbReference type="Pfam" id="PF10509"/>
    </source>
</evidence>
<evidence type="ECO:0008006" key="11">
    <source>
        <dbReference type="Google" id="ProtNLM"/>
    </source>
</evidence>
<accession>A0ABD2JHC1</accession>
<dbReference type="InterPro" id="IPR006204">
    <property type="entry name" value="GHMP_kinase_N_dom"/>
</dbReference>
<dbReference type="PRINTS" id="PR00959">
    <property type="entry name" value="MEVGALKINASE"/>
</dbReference>
<dbReference type="AlphaFoldDB" id="A0ABD2JHC1"/>
<dbReference type="PIRSF" id="PIRSF000530">
    <property type="entry name" value="Galactokinase"/>
    <property type="match status" value="1"/>
</dbReference>
<dbReference type="PRINTS" id="PR00473">
    <property type="entry name" value="GALCTOKINASE"/>
</dbReference>
<dbReference type="InterPro" id="IPR000705">
    <property type="entry name" value="Galactokinase"/>
</dbReference>
<dbReference type="Gene3D" id="3.30.70.3170">
    <property type="match status" value="1"/>
</dbReference>
<dbReference type="GO" id="GO:0005524">
    <property type="term" value="F:ATP binding"/>
    <property type="evidence" value="ECO:0007669"/>
    <property type="project" value="UniProtKB-KW"/>
</dbReference>
<dbReference type="PROSITE" id="PS00627">
    <property type="entry name" value="GHMP_KINASES_ATP"/>
    <property type="match status" value="1"/>
</dbReference>
<sequence length="493" mass="53863">MVFRCPVKNAIDDGPSSAVVRLFRQRFDNCDPQWLIRCPGRVNLIGEHIDYSDYSVLPMAIEHSTWIAVGPSPERTVQLVNEEEEKYPPFTLAIPDSFSGASSNGAVPKWHHYFLAGWRGILESLAQREGVNTEAEALQRAKGMRAVVASRIPPSAGLSSSSALVCAAALATLCVQSADFGGGDGGGQQIFEHISKKELAEITTHAERFVGLEGGGMDQACECLARRGEALRIDFRPLGWRAVQLPENALFAVLHSNTEMNKTASAYYNQRVVECRIAAQVIAKQSGCLPADTDWRSVRTLRQVAALLGKDGHPEQMLTLVDEHLAKRCQRQQQQKLADGIHTREEICAILDCSDAQLAQWSLNANTQNMTEFWLAKRARHVYAEAARVLEFERVCREGREDNGTVAKLGELMNASHLSCAQLFECSCPELDQTVANCLSAGCIGARLTGAGWGGCAVALVDKNKSAQLEANGLNVLFWSEPCEGIEVFAFSG</sequence>
<keyword evidence="10" id="KW-1185">Reference proteome</keyword>
<dbReference type="Proteomes" id="UP001620645">
    <property type="component" value="Unassembled WGS sequence"/>
</dbReference>
<feature type="domain" description="GHMP kinase N-terminal" evidence="6">
    <location>
        <begin position="137"/>
        <end position="222"/>
    </location>
</feature>
<comment type="caution">
    <text evidence="9">The sequence shown here is derived from an EMBL/GenBank/DDBJ whole genome shotgun (WGS) entry which is preliminary data.</text>
</comment>
<proteinExistence type="inferred from homology"/>
<dbReference type="InterPro" id="IPR019741">
    <property type="entry name" value="Galactokinase_CS"/>
</dbReference>
<evidence type="ECO:0000256" key="1">
    <source>
        <dbReference type="ARBA" id="ARBA00006566"/>
    </source>
</evidence>
<dbReference type="NCBIfam" id="TIGR00131">
    <property type="entry name" value="gal_kin"/>
    <property type="match status" value="1"/>
</dbReference>
<evidence type="ECO:0000256" key="2">
    <source>
        <dbReference type="ARBA" id="ARBA00022679"/>
    </source>
</evidence>